<organism evidence="1 2">
    <name type="scientific">Periconia macrospinosa</name>
    <dbReference type="NCBI Taxonomy" id="97972"/>
    <lineage>
        <taxon>Eukaryota</taxon>
        <taxon>Fungi</taxon>
        <taxon>Dikarya</taxon>
        <taxon>Ascomycota</taxon>
        <taxon>Pezizomycotina</taxon>
        <taxon>Dothideomycetes</taxon>
        <taxon>Pleosporomycetidae</taxon>
        <taxon>Pleosporales</taxon>
        <taxon>Massarineae</taxon>
        <taxon>Periconiaceae</taxon>
        <taxon>Periconia</taxon>
    </lineage>
</organism>
<proteinExistence type="predicted"/>
<accession>A0A2V1DR44</accession>
<reference evidence="1 2" key="1">
    <citation type="journal article" date="2018" name="Sci. Rep.">
        <title>Comparative genomics provides insights into the lifestyle and reveals functional heterogeneity of dark septate endophytic fungi.</title>
        <authorList>
            <person name="Knapp D.G."/>
            <person name="Nemeth J.B."/>
            <person name="Barry K."/>
            <person name="Hainaut M."/>
            <person name="Henrissat B."/>
            <person name="Johnson J."/>
            <person name="Kuo A."/>
            <person name="Lim J.H.P."/>
            <person name="Lipzen A."/>
            <person name="Nolan M."/>
            <person name="Ohm R.A."/>
            <person name="Tamas L."/>
            <person name="Grigoriev I.V."/>
            <person name="Spatafora J.W."/>
            <person name="Nagy L.G."/>
            <person name="Kovacs G.M."/>
        </authorList>
    </citation>
    <scope>NUCLEOTIDE SEQUENCE [LARGE SCALE GENOMIC DNA]</scope>
    <source>
        <strain evidence="1 2">DSE2036</strain>
    </source>
</reference>
<dbReference type="Proteomes" id="UP000244855">
    <property type="component" value="Unassembled WGS sequence"/>
</dbReference>
<evidence type="ECO:0000313" key="2">
    <source>
        <dbReference type="Proteomes" id="UP000244855"/>
    </source>
</evidence>
<sequence>MPLVLLRNRRFTSLRKPLYGFTRLLTQCYGHSSHSTHKTKSTIHPIPAFVSPSALSPPILLMIWKLYKYPWKTTMLSPPDILISLSSLPLRVLHSAKSVHMYICNLGILCLKSWYTWARKGPPPHPYHPTLSTTYPNRLRPYCTYAATASDRLG</sequence>
<protein>
    <submittedName>
        <fullName evidence="1">Uncharacterized protein</fullName>
    </submittedName>
</protein>
<keyword evidence="2" id="KW-1185">Reference proteome</keyword>
<gene>
    <name evidence="1" type="ORF">DM02DRAFT_416880</name>
</gene>
<evidence type="ECO:0000313" key="1">
    <source>
        <dbReference type="EMBL" id="PVH99779.1"/>
    </source>
</evidence>
<dbReference type="AlphaFoldDB" id="A0A2V1DR44"/>
<name>A0A2V1DR44_9PLEO</name>
<dbReference type="EMBL" id="KZ805385">
    <property type="protein sequence ID" value="PVH99779.1"/>
    <property type="molecule type" value="Genomic_DNA"/>
</dbReference>